<accession>A0A6J5KQ18</accession>
<protein>
    <submittedName>
        <fullName evidence="1">Uncharacterized protein</fullName>
    </submittedName>
</protein>
<organism evidence="1">
    <name type="scientific">uncultured Caudovirales phage</name>
    <dbReference type="NCBI Taxonomy" id="2100421"/>
    <lineage>
        <taxon>Viruses</taxon>
        <taxon>Duplodnaviria</taxon>
        <taxon>Heunggongvirae</taxon>
        <taxon>Uroviricota</taxon>
        <taxon>Caudoviricetes</taxon>
        <taxon>Peduoviridae</taxon>
        <taxon>Maltschvirus</taxon>
        <taxon>Maltschvirus maltsch</taxon>
    </lineage>
</organism>
<gene>
    <name evidence="1" type="ORF">UFOVP27_105</name>
</gene>
<proteinExistence type="predicted"/>
<dbReference type="EMBL" id="LR796157">
    <property type="protein sequence ID" value="CAB4122210.1"/>
    <property type="molecule type" value="Genomic_DNA"/>
</dbReference>
<reference evidence="1" key="1">
    <citation type="submission" date="2020-04" db="EMBL/GenBank/DDBJ databases">
        <authorList>
            <person name="Chiriac C."/>
            <person name="Salcher M."/>
            <person name="Ghai R."/>
            <person name="Kavagutti S V."/>
        </authorList>
    </citation>
    <scope>NUCLEOTIDE SEQUENCE</scope>
</reference>
<dbReference type="InterPro" id="IPR023296">
    <property type="entry name" value="Glyco_hydro_beta-prop_sf"/>
</dbReference>
<sequence>MNLVQKSVEQGGKLSPLIIPSDITGGTGLMNPSVYIDSDGDILCILRHINYTLFHAENEQRFPSIWGPLSYLHPEKDMRLVTTNYICRLDKDLNIINHTKIDTSLLDVDPLWEFVGEEDARLTQWDGDYYAIGVRRDTTTNGQGRMELSKIELDKDSWTAKEVSRIRIPEPIQEDAYCSKNWMPILDKPYHFIKWSAPTEVVKAFPDLPPRSEQAALVEGLWPPTDQRGGSQVIRWKGRYIAITHEVVLYKNYLGQKNGNYRHRLSVWSDDYKLIGLSKECFSFLDAQIEFCAGAAELDGNLLVTFGYSDNAAFVLQVPEEVVDDMVAEALTYGN</sequence>
<dbReference type="Gene3D" id="2.115.10.20">
    <property type="entry name" value="Glycosyl hydrolase domain, family 43"/>
    <property type="match status" value="1"/>
</dbReference>
<name>A0A6J5KQ18_9CAUD</name>
<evidence type="ECO:0000313" key="1">
    <source>
        <dbReference type="EMBL" id="CAB4122210.1"/>
    </source>
</evidence>